<evidence type="ECO:0000313" key="3">
    <source>
        <dbReference type="Proteomes" id="UP000324632"/>
    </source>
</evidence>
<reference evidence="2 3" key="1">
    <citation type="journal article" date="2019" name="Mol. Ecol. Resour.">
        <title>Chromosome-level genome assembly of Triplophysa tibetana, a fish adapted to the harsh high-altitude environment of the Tibetan Plateau.</title>
        <authorList>
            <person name="Yang X."/>
            <person name="Liu H."/>
            <person name="Ma Z."/>
            <person name="Zou Y."/>
            <person name="Zou M."/>
            <person name="Mao Y."/>
            <person name="Li X."/>
            <person name="Wang H."/>
            <person name="Chen T."/>
            <person name="Wang W."/>
            <person name="Yang R."/>
        </authorList>
    </citation>
    <scope>NUCLEOTIDE SEQUENCE [LARGE SCALE GENOMIC DNA]</scope>
    <source>
        <strain evidence="2">TTIB1903HZAU</strain>
        <tissue evidence="2">Muscle</tissue>
    </source>
</reference>
<evidence type="ECO:0000259" key="1">
    <source>
        <dbReference type="PROSITE" id="PS50053"/>
    </source>
</evidence>
<dbReference type="PRINTS" id="PR00348">
    <property type="entry name" value="UBIQUITIN"/>
</dbReference>
<dbReference type="InterPro" id="IPR000626">
    <property type="entry name" value="Ubiquitin-like_dom"/>
</dbReference>
<gene>
    <name evidence="2" type="ORF">E1301_Tti008935</name>
</gene>
<proteinExistence type="predicted"/>
<dbReference type="Proteomes" id="UP000324632">
    <property type="component" value="Chromosome 9"/>
</dbReference>
<dbReference type="FunFam" id="3.10.20.90:FF:000222">
    <property type="entry name" value="Polyubiquitin 5"/>
    <property type="match status" value="1"/>
</dbReference>
<organism evidence="2 3">
    <name type="scientific">Triplophysa tibetana</name>
    <dbReference type="NCBI Taxonomy" id="1572043"/>
    <lineage>
        <taxon>Eukaryota</taxon>
        <taxon>Metazoa</taxon>
        <taxon>Chordata</taxon>
        <taxon>Craniata</taxon>
        <taxon>Vertebrata</taxon>
        <taxon>Euteleostomi</taxon>
        <taxon>Actinopterygii</taxon>
        <taxon>Neopterygii</taxon>
        <taxon>Teleostei</taxon>
        <taxon>Ostariophysi</taxon>
        <taxon>Cypriniformes</taxon>
        <taxon>Nemacheilidae</taxon>
        <taxon>Triplophysa</taxon>
    </lineage>
</organism>
<keyword evidence="2" id="KW-0689">Ribosomal protein</keyword>
<name>A0A5A9P473_9TELE</name>
<dbReference type="SMART" id="SM00213">
    <property type="entry name" value="UBQ"/>
    <property type="match status" value="2"/>
</dbReference>
<dbReference type="GO" id="GO:0005840">
    <property type="term" value="C:ribosome"/>
    <property type="evidence" value="ECO:0007669"/>
    <property type="project" value="UniProtKB-KW"/>
</dbReference>
<sequence>MDLIIKGINGITKRLRVDCNATVGHLKLLISQHFGVDPVQQRLSANNGLRINLDDDSRSLSSYGLHSESVVAFIVTIPGPMQVLVINEKGITSTYDVDPNETVNQLLQKIFNKERDPVDQQRLIYNGRQLESGRMLKDYDITNQSTIHMTLRLRGG</sequence>
<dbReference type="PROSITE" id="PS50053">
    <property type="entry name" value="UBIQUITIN_2"/>
    <property type="match status" value="2"/>
</dbReference>
<accession>A0A5A9P473</accession>
<dbReference type="PANTHER" id="PTHR10666">
    <property type="entry name" value="UBIQUITIN"/>
    <property type="match status" value="1"/>
</dbReference>
<feature type="domain" description="Ubiquitin-like" evidence="1">
    <location>
        <begin position="1"/>
        <end position="80"/>
    </location>
</feature>
<dbReference type="AlphaFoldDB" id="A0A5A9P473"/>
<feature type="domain" description="Ubiquitin-like" evidence="1">
    <location>
        <begin position="81"/>
        <end position="156"/>
    </location>
</feature>
<evidence type="ECO:0000313" key="2">
    <source>
        <dbReference type="EMBL" id="KAA0716730.1"/>
    </source>
</evidence>
<dbReference type="InterPro" id="IPR029071">
    <property type="entry name" value="Ubiquitin-like_domsf"/>
</dbReference>
<keyword evidence="3" id="KW-1185">Reference proteome</keyword>
<keyword evidence="2" id="KW-0687">Ribonucleoprotein</keyword>
<dbReference type="InterPro" id="IPR019956">
    <property type="entry name" value="Ubiquitin_dom"/>
</dbReference>
<protein>
    <submittedName>
        <fullName evidence="2">Ubiquitin 60S ribosomal protein</fullName>
    </submittedName>
</protein>
<dbReference type="InterPro" id="IPR050158">
    <property type="entry name" value="Ubiquitin_ubiquitin-like"/>
</dbReference>
<dbReference type="Gene3D" id="3.10.20.90">
    <property type="entry name" value="Phosphatidylinositol 3-kinase Catalytic Subunit, Chain A, domain 1"/>
    <property type="match status" value="2"/>
</dbReference>
<dbReference type="Pfam" id="PF00240">
    <property type="entry name" value="ubiquitin"/>
    <property type="match status" value="1"/>
</dbReference>
<dbReference type="SUPFAM" id="SSF54236">
    <property type="entry name" value="Ubiquitin-like"/>
    <property type="match status" value="2"/>
</dbReference>
<dbReference type="EMBL" id="SOYY01000009">
    <property type="protein sequence ID" value="KAA0716730.1"/>
    <property type="molecule type" value="Genomic_DNA"/>
</dbReference>
<comment type="caution">
    <text evidence="2">The sequence shown here is derived from an EMBL/GenBank/DDBJ whole genome shotgun (WGS) entry which is preliminary data.</text>
</comment>
<dbReference type="Pfam" id="PF14560">
    <property type="entry name" value="Ubiquitin_2"/>
    <property type="match status" value="1"/>
</dbReference>